<protein>
    <submittedName>
        <fullName evidence="2">Uncharacterized protein</fullName>
    </submittedName>
</protein>
<proteinExistence type="predicted"/>
<dbReference type="RefSeq" id="WP_344252817.1">
    <property type="nucleotide sequence ID" value="NZ_BAAARE010000002.1"/>
</dbReference>
<name>A0ABN3KWF0_9MICO</name>
<sequence length="97" mass="8925">MTQSPAPTHSPSLAAAHLTPLLASGSGSSSRAVTAIAALAAAVGLCLAGSAGAVAPTAGSAGSAPATSTVSHSSQLGTPGSGVVVAGGFEWGSTRGR</sequence>
<dbReference type="EMBL" id="BAAARE010000002">
    <property type="protein sequence ID" value="GAA2471465.1"/>
    <property type="molecule type" value="Genomic_DNA"/>
</dbReference>
<comment type="caution">
    <text evidence="2">The sequence shown here is derived from an EMBL/GenBank/DDBJ whole genome shotgun (WGS) entry which is preliminary data.</text>
</comment>
<evidence type="ECO:0000256" key="1">
    <source>
        <dbReference type="SAM" id="MobiDB-lite"/>
    </source>
</evidence>
<dbReference type="Proteomes" id="UP001500730">
    <property type="component" value="Unassembled WGS sequence"/>
</dbReference>
<reference evidence="2 3" key="1">
    <citation type="journal article" date="2019" name="Int. J. Syst. Evol. Microbiol.">
        <title>The Global Catalogue of Microorganisms (GCM) 10K type strain sequencing project: providing services to taxonomists for standard genome sequencing and annotation.</title>
        <authorList>
            <consortium name="The Broad Institute Genomics Platform"/>
            <consortium name="The Broad Institute Genome Sequencing Center for Infectious Disease"/>
            <person name="Wu L."/>
            <person name="Ma J."/>
        </authorList>
    </citation>
    <scope>NUCLEOTIDE SEQUENCE [LARGE SCALE GENOMIC DNA]</scope>
    <source>
        <strain evidence="2 3">JCM 16259</strain>
    </source>
</reference>
<feature type="compositionally biased region" description="Low complexity" evidence="1">
    <location>
        <begin position="54"/>
        <end position="71"/>
    </location>
</feature>
<keyword evidence="3" id="KW-1185">Reference proteome</keyword>
<gene>
    <name evidence="2" type="ORF">GCM10009858_06050</name>
</gene>
<feature type="region of interest" description="Disordered" evidence="1">
    <location>
        <begin position="54"/>
        <end position="97"/>
    </location>
</feature>
<evidence type="ECO:0000313" key="2">
    <source>
        <dbReference type="EMBL" id="GAA2471465.1"/>
    </source>
</evidence>
<evidence type="ECO:0000313" key="3">
    <source>
        <dbReference type="Proteomes" id="UP001500730"/>
    </source>
</evidence>
<accession>A0ABN3KWF0</accession>
<organism evidence="2 3">
    <name type="scientific">Terrabacter carboxydivorans</name>
    <dbReference type="NCBI Taxonomy" id="619730"/>
    <lineage>
        <taxon>Bacteria</taxon>
        <taxon>Bacillati</taxon>
        <taxon>Actinomycetota</taxon>
        <taxon>Actinomycetes</taxon>
        <taxon>Micrococcales</taxon>
        <taxon>Intrasporangiaceae</taxon>
        <taxon>Terrabacter</taxon>
    </lineage>
</organism>